<dbReference type="RefSeq" id="WP_131205837.1">
    <property type="nucleotide sequence ID" value="NZ_CP031133.1"/>
</dbReference>
<dbReference type="PANTHER" id="PTHR22916">
    <property type="entry name" value="GLYCOSYLTRANSFERASE"/>
    <property type="match status" value="1"/>
</dbReference>
<dbReference type="Gene3D" id="3.90.550.20">
    <property type="match status" value="1"/>
</dbReference>
<protein>
    <submittedName>
        <fullName evidence="4">Glycosyltransferase</fullName>
    </submittedName>
</protein>
<dbReference type="InterPro" id="IPR008441">
    <property type="entry name" value="AfumC-like_glycosyl_Trfase"/>
</dbReference>
<keyword evidence="1" id="KW-0328">Glycosyltransferase</keyword>
<dbReference type="InterPro" id="IPR029044">
    <property type="entry name" value="Nucleotide-diphossugar_trans"/>
</dbReference>
<evidence type="ECO:0000256" key="1">
    <source>
        <dbReference type="ARBA" id="ARBA00022676"/>
    </source>
</evidence>
<dbReference type="EMBL" id="SHTF01000004">
    <property type="protein sequence ID" value="TCF65781.1"/>
    <property type="molecule type" value="Genomic_DNA"/>
</dbReference>
<name>A0A4R0VL49_BIFLL</name>
<gene>
    <name evidence="4" type="ORF">MCC10116_0366</name>
</gene>
<accession>A0A4R0VL49</accession>
<evidence type="ECO:0000259" key="3">
    <source>
        <dbReference type="Pfam" id="PF00535"/>
    </source>
</evidence>
<dbReference type="Proteomes" id="UP000292787">
    <property type="component" value="Unassembled WGS sequence"/>
</dbReference>
<dbReference type="Pfam" id="PF05704">
    <property type="entry name" value="Caps_synth"/>
    <property type="match status" value="1"/>
</dbReference>
<dbReference type="Gene3D" id="3.90.550.10">
    <property type="entry name" value="Spore Coat Polysaccharide Biosynthesis Protein SpsA, Chain A"/>
    <property type="match status" value="1"/>
</dbReference>
<sequence length="654" mass="74883">MPDEKPLVSVVVPVYNQEQYLDRSIPALLNQELEDIQIVAVDDGSTDDSPEILEKYSDLDPRVTVVHKGNGGLVSATITGIESACGDFIAFVDPDDTVGYDYLSTLIAAMDNGVDVVSAGYFYSEGQVLTAFPLRNQTTYQDEKLDFLRKYYIISPDSAGMSDLCAIPRWNKLYRKECVERILPRFRRCTDITLGEDSIFTYLCLSAAKSVRCLDLVNSYYYTVGNAHHSMMSNSSADSHVAQAKKAFVRLRDFLREDGMPESSAYALLYREIQSLLIRLCDDEVKTFYSAYKKVRKDRDYVQALSLMNKLSSTSKDRLRIGVERYSLRGKLYRYIYGGGKQQLRSCARSCKDILQFFKDCRSSGLARAKKRQWFRKTRNNAFTDLNQQLPKLEHQIHPMLQKYRGQTTNIVSETIPQKVFVLWWDGFENAPEIVKSCRKSLQTGFPNVKIIELTKNNFRDFTDIDERIIDGLSNEKISMQTFSDILRFNVLKNNGGAWVDATLFFAEPSNLLSNLAQKPFESLAFSTSNKFLQYKGEYCNWSGFFISSRKNSVLTQAMDYVFQSYYLKYGGYPIYFFIDALFMLCKLEGIDNSAISKIQNVPGNMFELVSLLNLKGHEEYLRRKPAVPQKLYWGYQSNESCADSTYRMIVEGN</sequence>
<dbReference type="PANTHER" id="PTHR22916:SF51">
    <property type="entry name" value="GLYCOSYLTRANSFERASE EPSH-RELATED"/>
    <property type="match status" value="1"/>
</dbReference>
<dbReference type="InterPro" id="IPR001173">
    <property type="entry name" value="Glyco_trans_2-like"/>
</dbReference>
<dbReference type="CDD" id="cd00761">
    <property type="entry name" value="Glyco_tranf_GTA_type"/>
    <property type="match status" value="1"/>
</dbReference>
<proteinExistence type="predicted"/>
<reference evidence="4 5" key="1">
    <citation type="journal article" date="2018" name="Sci. Rep.">
        <title>Genomic diversity and distribution of Bifidobacterium longum subsp. longum across the human lifespan.</title>
        <authorList>
            <person name="Odamaki T."/>
            <person name="Bottacini F."/>
            <person name="Kato K."/>
            <person name="Mitsuyama E."/>
            <person name="Yoshida K."/>
            <person name="Horigome A."/>
            <person name="Xiao J.Z."/>
            <person name="van Sinderen D."/>
        </authorList>
    </citation>
    <scope>NUCLEOTIDE SEQUENCE [LARGE SCALE GENOMIC DNA]</scope>
    <source>
        <strain evidence="4 5">MCC10116</strain>
    </source>
</reference>
<organism evidence="4 5">
    <name type="scientific">Bifidobacterium longum subsp. longum</name>
    <dbReference type="NCBI Taxonomy" id="1679"/>
    <lineage>
        <taxon>Bacteria</taxon>
        <taxon>Bacillati</taxon>
        <taxon>Actinomycetota</taxon>
        <taxon>Actinomycetes</taxon>
        <taxon>Bifidobacteriales</taxon>
        <taxon>Bifidobacteriaceae</taxon>
        <taxon>Bifidobacterium</taxon>
    </lineage>
</organism>
<evidence type="ECO:0000313" key="4">
    <source>
        <dbReference type="EMBL" id="TCF65781.1"/>
    </source>
</evidence>
<feature type="domain" description="Glycosyltransferase 2-like" evidence="3">
    <location>
        <begin position="9"/>
        <end position="147"/>
    </location>
</feature>
<dbReference type="SUPFAM" id="SSF53448">
    <property type="entry name" value="Nucleotide-diphospho-sugar transferases"/>
    <property type="match status" value="2"/>
</dbReference>
<comment type="caution">
    <text evidence="4">The sequence shown here is derived from an EMBL/GenBank/DDBJ whole genome shotgun (WGS) entry which is preliminary data.</text>
</comment>
<dbReference type="AlphaFoldDB" id="A0A4R0VL49"/>
<evidence type="ECO:0000313" key="5">
    <source>
        <dbReference type="Proteomes" id="UP000292787"/>
    </source>
</evidence>
<dbReference type="Pfam" id="PF00535">
    <property type="entry name" value="Glycos_transf_2"/>
    <property type="match status" value="1"/>
</dbReference>
<dbReference type="GO" id="GO:0016757">
    <property type="term" value="F:glycosyltransferase activity"/>
    <property type="evidence" value="ECO:0007669"/>
    <property type="project" value="UniProtKB-KW"/>
</dbReference>
<keyword evidence="2 4" id="KW-0808">Transferase</keyword>
<evidence type="ECO:0000256" key="2">
    <source>
        <dbReference type="ARBA" id="ARBA00022679"/>
    </source>
</evidence>